<organism evidence="1">
    <name type="scientific">plant metagenome</name>
    <dbReference type="NCBI Taxonomy" id="1297885"/>
    <lineage>
        <taxon>unclassified sequences</taxon>
        <taxon>metagenomes</taxon>
        <taxon>organismal metagenomes</taxon>
    </lineage>
</organism>
<evidence type="ECO:0008006" key="2">
    <source>
        <dbReference type="Google" id="ProtNLM"/>
    </source>
</evidence>
<sequence length="78" mass="8596">MTEPVRCVTCANFDLRTAGKLAPHGFGACAHRQVGCLTSNSYPRSCHLHKPADKSLVESRLRWLEKHAPTIPTPNRSA</sequence>
<dbReference type="AlphaFoldDB" id="A0A484U2H2"/>
<proteinExistence type="predicted"/>
<gene>
    <name evidence="1" type="ORF">RAN3_2523</name>
</gene>
<evidence type="ECO:0000313" key="1">
    <source>
        <dbReference type="EMBL" id="VFR81124.1"/>
    </source>
</evidence>
<dbReference type="EMBL" id="CAADIO010000004">
    <property type="protein sequence ID" value="VFR81124.1"/>
    <property type="molecule type" value="Genomic_DNA"/>
</dbReference>
<accession>A0A484U2H2</accession>
<reference evidence="1" key="1">
    <citation type="submission" date="2019-03" db="EMBL/GenBank/DDBJ databases">
        <authorList>
            <person name="Danneels B."/>
        </authorList>
    </citation>
    <scope>NUCLEOTIDE SEQUENCE</scope>
</reference>
<protein>
    <recommendedName>
        <fullName evidence="2">Phage protein</fullName>
    </recommendedName>
</protein>
<name>A0A484U2H2_9ZZZZ</name>